<comment type="caution">
    <text evidence="9">The sequence shown here is derived from an EMBL/GenBank/DDBJ whole genome shotgun (WGS) entry which is preliminary data.</text>
</comment>
<feature type="transmembrane region" description="Helical" evidence="7">
    <location>
        <begin position="193"/>
        <end position="219"/>
    </location>
</feature>
<feature type="transmembrane region" description="Helical" evidence="7">
    <location>
        <begin position="21"/>
        <end position="47"/>
    </location>
</feature>
<evidence type="ECO:0000313" key="9">
    <source>
        <dbReference type="EMBL" id="NKY97030.1"/>
    </source>
</evidence>
<dbReference type="AlphaFoldDB" id="A0A7X6RNP9"/>
<feature type="transmembrane region" description="Helical" evidence="7">
    <location>
        <begin position="335"/>
        <end position="353"/>
    </location>
</feature>
<feature type="domain" description="ABC3 transporter permease C-terminal" evidence="8">
    <location>
        <begin position="202"/>
        <end position="316"/>
    </location>
</feature>
<dbReference type="Pfam" id="PF02687">
    <property type="entry name" value="FtsX"/>
    <property type="match status" value="2"/>
</dbReference>
<evidence type="ECO:0000256" key="7">
    <source>
        <dbReference type="SAM" id="Phobius"/>
    </source>
</evidence>
<feature type="transmembrane region" description="Helical" evidence="7">
    <location>
        <begin position="365"/>
        <end position="391"/>
    </location>
</feature>
<evidence type="ECO:0000256" key="1">
    <source>
        <dbReference type="ARBA" id="ARBA00004651"/>
    </source>
</evidence>
<sequence>MIGRWYRDLAMGARLTLNGGWAGWTGTLLTALGVGLGVMVLLLAAAAPSVRAAGQDRMDARAPVRLEQGAPTGDAAVLAAPEIVVYRGDMFVGMLLEAPGGTGTDVRPPGIDRLPEAGELYVSPALRDLLDSPENALLAERFEGASVTGLIGSEGLRGPHEPYFYLGTDALSQDPAQYAVSGFGADQRGDGMAAILVLLIVVIIVVLLLPIAAFILTAMRFGAERRDQRLAALRLVGADRAMTRRIAAGESLVGAVLGLVLGTGFFLVARTFADDVRLPGSGVLPADLTPVPLIAALVAVLVPVSAVLVTLLALRRVEVSPLGVFREGTDRGRRLWWRVLVLAAGCAVLAVLGRGGGSEGTEWAVAVGVSVALTGFTLLLPWVVEAVVGRLRGGPLSWQMATRRLQLNSGIAARTVSGVTLAVAGAIALQMLFSAANAQVPSGGDQEPGRVEMIASTTVESRAEGAEFARGVDGARGVESSSPFLMAHLPPADAPPGADDPWRTVVVADCATLGELITFSSCADGDAFAAGEEASAVRPGDRLDLNNAPPGDSAADPRPWTVPPVREARAADPLVEQEYQGLFLTPSTLPVEELEHLLSTVFITLDGSDPDAVEHVRNHIGVDSPGTDLRALHEESGGSVLTSIGDALQAGAVLTMLVIGASMVISTVEQLRERRRQLSVLIAFGTSRSTLAASVLWQTAIPVVLGLAIAVGGGTGLGLLLLRLADLPVADWLSFLPLVGAGLGVIALVTLASLPYLWRMTSPEGLRTE</sequence>
<feature type="transmembrane region" description="Helical" evidence="7">
    <location>
        <begin position="252"/>
        <end position="273"/>
    </location>
</feature>
<dbReference type="InterPro" id="IPR003838">
    <property type="entry name" value="ABC3_permease_C"/>
</dbReference>
<feature type="transmembrane region" description="Helical" evidence="7">
    <location>
        <begin position="703"/>
        <end position="722"/>
    </location>
</feature>
<evidence type="ECO:0000256" key="3">
    <source>
        <dbReference type="ARBA" id="ARBA00022692"/>
    </source>
</evidence>
<keyword evidence="2" id="KW-1003">Cell membrane</keyword>
<comment type="subcellular location">
    <subcellularLocation>
        <location evidence="1">Cell membrane</location>
        <topology evidence="1">Multi-pass membrane protein</topology>
    </subcellularLocation>
</comment>
<dbReference type="Proteomes" id="UP000553209">
    <property type="component" value="Unassembled WGS sequence"/>
</dbReference>
<evidence type="ECO:0000256" key="4">
    <source>
        <dbReference type="ARBA" id="ARBA00022989"/>
    </source>
</evidence>
<reference evidence="9 10" key="1">
    <citation type="submission" date="2020-04" db="EMBL/GenBank/DDBJ databases">
        <title>MicrobeNet Type strains.</title>
        <authorList>
            <person name="Nicholson A.C."/>
        </authorList>
    </citation>
    <scope>NUCLEOTIDE SEQUENCE [LARGE SCALE GENOMIC DNA]</scope>
    <source>
        <strain evidence="9 10">ATCC 23612</strain>
    </source>
</reference>
<feature type="transmembrane region" description="Helical" evidence="7">
    <location>
        <begin position="734"/>
        <end position="758"/>
    </location>
</feature>
<gene>
    <name evidence="9" type="ORF">HGB44_04950</name>
</gene>
<protein>
    <submittedName>
        <fullName evidence="9">ABC transporter permease</fullName>
    </submittedName>
</protein>
<keyword evidence="3 7" id="KW-0812">Transmembrane</keyword>
<dbReference type="InterPro" id="IPR038766">
    <property type="entry name" value="Membrane_comp_ABC_pdt"/>
</dbReference>
<organism evidence="9 10">
    <name type="scientific">Nocardiopsis alborubida</name>
    <dbReference type="NCBI Taxonomy" id="146802"/>
    <lineage>
        <taxon>Bacteria</taxon>
        <taxon>Bacillati</taxon>
        <taxon>Actinomycetota</taxon>
        <taxon>Actinomycetes</taxon>
        <taxon>Streptosporangiales</taxon>
        <taxon>Nocardiopsidaceae</taxon>
        <taxon>Nocardiopsis</taxon>
    </lineage>
</organism>
<feature type="region of interest" description="Disordered" evidence="6">
    <location>
        <begin position="533"/>
        <end position="562"/>
    </location>
</feature>
<feature type="transmembrane region" description="Helical" evidence="7">
    <location>
        <begin position="411"/>
        <end position="433"/>
    </location>
</feature>
<evidence type="ECO:0000256" key="2">
    <source>
        <dbReference type="ARBA" id="ARBA00022475"/>
    </source>
</evidence>
<accession>A0A7X6RNP9</accession>
<dbReference type="PANTHER" id="PTHR30287:SF2">
    <property type="entry name" value="BLL1001 PROTEIN"/>
    <property type="match status" value="1"/>
</dbReference>
<evidence type="ECO:0000256" key="5">
    <source>
        <dbReference type="ARBA" id="ARBA00023136"/>
    </source>
</evidence>
<evidence type="ECO:0000256" key="6">
    <source>
        <dbReference type="SAM" id="MobiDB-lite"/>
    </source>
</evidence>
<keyword evidence="5 7" id="KW-0472">Membrane</keyword>
<proteinExistence type="predicted"/>
<feature type="domain" description="ABC3 transporter permease C-terminal" evidence="8">
    <location>
        <begin position="652"/>
        <end position="761"/>
    </location>
</feature>
<keyword evidence="4 7" id="KW-1133">Transmembrane helix</keyword>
<dbReference type="PANTHER" id="PTHR30287">
    <property type="entry name" value="MEMBRANE COMPONENT OF PREDICTED ABC SUPERFAMILY METABOLITE UPTAKE TRANSPORTER"/>
    <property type="match status" value="1"/>
</dbReference>
<feature type="transmembrane region" description="Helical" evidence="7">
    <location>
        <begin position="647"/>
        <end position="666"/>
    </location>
</feature>
<dbReference type="GO" id="GO:0005886">
    <property type="term" value="C:plasma membrane"/>
    <property type="evidence" value="ECO:0007669"/>
    <property type="project" value="UniProtKB-SubCell"/>
</dbReference>
<evidence type="ECO:0000259" key="8">
    <source>
        <dbReference type="Pfam" id="PF02687"/>
    </source>
</evidence>
<keyword evidence="10" id="KW-1185">Reference proteome</keyword>
<name>A0A7X6RNP9_9ACTN</name>
<evidence type="ECO:0000313" key="10">
    <source>
        <dbReference type="Proteomes" id="UP000553209"/>
    </source>
</evidence>
<dbReference type="EMBL" id="JAAXPG010000003">
    <property type="protein sequence ID" value="NKY97030.1"/>
    <property type="molecule type" value="Genomic_DNA"/>
</dbReference>
<dbReference type="RefSeq" id="WP_061082295.1">
    <property type="nucleotide sequence ID" value="NZ_JAAXPG010000003.1"/>
</dbReference>
<feature type="transmembrane region" description="Helical" evidence="7">
    <location>
        <begin position="293"/>
        <end position="314"/>
    </location>
</feature>